<feature type="region of interest" description="Disordered" evidence="1">
    <location>
        <begin position="32"/>
        <end position="53"/>
    </location>
</feature>
<sequence length="136" mass="14335">MQLSWPSGAGPTYAGSWTEISDLEALGQIGIQWGTTEVSPPEDGSEEDQTVTIKTSRAAQSMQIVFGLNGSDDGQVALWAAAKANADYYFCLVLSDGRTRIWTGPVTSCIEAMDSANSVVKGMATIGINSPITRSA</sequence>
<gene>
    <name evidence="2" type="ORF">JI744_11780</name>
</gene>
<dbReference type="AlphaFoldDB" id="A0A8J7SVL3"/>
<evidence type="ECO:0000313" key="2">
    <source>
        <dbReference type="EMBL" id="MBL4928786.1"/>
    </source>
</evidence>
<evidence type="ECO:0008006" key="4">
    <source>
        <dbReference type="Google" id="ProtNLM"/>
    </source>
</evidence>
<comment type="caution">
    <text evidence="2">The sequence shown here is derived from an EMBL/GenBank/DDBJ whole genome shotgun (WGS) entry which is preliminary data.</text>
</comment>
<protein>
    <recommendedName>
        <fullName evidence="4">Phage tail protein</fullName>
    </recommendedName>
</protein>
<dbReference type="RefSeq" id="WP_202661122.1">
    <property type="nucleotide sequence ID" value="NZ_JAESVP010000005.1"/>
</dbReference>
<evidence type="ECO:0000313" key="3">
    <source>
        <dbReference type="Proteomes" id="UP000619033"/>
    </source>
</evidence>
<reference evidence="2" key="1">
    <citation type="submission" date="2021-01" db="EMBL/GenBank/DDBJ databases">
        <title>Genome seq and assembly of Tabrizicola sp. KVB23.</title>
        <authorList>
            <person name="Chhetri G."/>
        </authorList>
    </citation>
    <scope>NUCLEOTIDE SEQUENCE</scope>
    <source>
        <strain evidence="2">KVB23</strain>
    </source>
</reference>
<dbReference type="EMBL" id="JAESVP010000005">
    <property type="protein sequence ID" value="MBL4928786.1"/>
    <property type="molecule type" value="Genomic_DNA"/>
</dbReference>
<dbReference type="Proteomes" id="UP000619033">
    <property type="component" value="Unassembled WGS sequence"/>
</dbReference>
<accession>A0A8J7SVL3</accession>
<evidence type="ECO:0000256" key="1">
    <source>
        <dbReference type="SAM" id="MobiDB-lite"/>
    </source>
</evidence>
<organism evidence="2 3">
    <name type="scientific">Fuscibacter oryzae</name>
    <dbReference type="NCBI Taxonomy" id="2803939"/>
    <lineage>
        <taxon>Bacteria</taxon>
        <taxon>Pseudomonadati</taxon>
        <taxon>Pseudomonadota</taxon>
        <taxon>Alphaproteobacteria</taxon>
        <taxon>Rhodobacterales</taxon>
        <taxon>Paracoccaceae</taxon>
        <taxon>Fuscibacter</taxon>
    </lineage>
</organism>
<keyword evidence="3" id="KW-1185">Reference proteome</keyword>
<proteinExistence type="predicted"/>
<dbReference type="Gene3D" id="4.10.410.40">
    <property type="match status" value="1"/>
</dbReference>
<name>A0A8J7SVL3_9RHOB</name>